<feature type="region of interest" description="Disordered" evidence="1">
    <location>
        <begin position="70"/>
        <end position="102"/>
    </location>
</feature>
<evidence type="ECO:0000313" key="2">
    <source>
        <dbReference type="EMBL" id="KAF1959892.1"/>
    </source>
</evidence>
<evidence type="ECO:0000313" key="3">
    <source>
        <dbReference type="Proteomes" id="UP000800035"/>
    </source>
</evidence>
<dbReference type="Proteomes" id="UP000800035">
    <property type="component" value="Unassembled WGS sequence"/>
</dbReference>
<keyword evidence="3" id="KW-1185">Reference proteome</keyword>
<organism evidence="2 3">
    <name type="scientific">Byssothecium circinans</name>
    <dbReference type="NCBI Taxonomy" id="147558"/>
    <lineage>
        <taxon>Eukaryota</taxon>
        <taxon>Fungi</taxon>
        <taxon>Dikarya</taxon>
        <taxon>Ascomycota</taxon>
        <taxon>Pezizomycotina</taxon>
        <taxon>Dothideomycetes</taxon>
        <taxon>Pleosporomycetidae</taxon>
        <taxon>Pleosporales</taxon>
        <taxon>Massarineae</taxon>
        <taxon>Massarinaceae</taxon>
        <taxon>Byssothecium</taxon>
    </lineage>
</organism>
<reference evidence="2" key="1">
    <citation type="journal article" date="2020" name="Stud. Mycol.">
        <title>101 Dothideomycetes genomes: a test case for predicting lifestyles and emergence of pathogens.</title>
        <authorList>
            <person name="Haridas S."/>
            <person name="Albert R."/>
            <person name="Binder M."/>
            <person name="Bloem J."/>
            <person name="Labutti K."/>
            <person name="Salamov A."/>
            <person name="Andreopoulos B."/>
            <person name="Baker S."/>
            <person name="Barry K."/>
            <person name="Bills G."/>
            <person name="Bluhm B."/>
            <person name="Cannon C."/>
            <person name="Castanera R."/>
            <person name="Culley D."/>
            <person name="Daum C."/>
            <person name="Ezra D."/>
            <person name="Gonzalez J."/>
            <person name="Henrissat B."/>
            <person name="Kuo A."/>
            <person name="Liang C."/>
            <person name="Lipzen A."/>
            <person name="Lutzoni F."/>
            <person name="Magnuson J."/>
            <person name="Mondo S."/>
            <person name="Nolan M."/>
            <person name="Ohm R."/>
            <person name="Pangilinan J."/>
            <person name="Park H.-J."/>
            <person name="Ramirez L."/>
            <person name="Alfaro M."/>
            <person name="Sun H."/>
            <person name="Tritt A."/>
            <person name="Yoshinaga Y."/>
            <person name="Zwiers L.-H."/>
            <person name="Turgeon B."/>
            <person name="Goodwin S."/>
            <person name="Spatafora J."/>
            <person name="Crous P."/>
            <person name="Grigoriev I."/>
        </authorList>
    </citation>
    <scope>NUCLEOTIDE SEQUENCE</scope>
    <source>
        <strain evidence="2">CBS 675.92</strain>
    </source>
</reference>
<name>A0A6A5U7R7_9PLEO</name>
<accession>A0A6A5U7R7</accession>
<evidence type="ECO:0000256" key="1">
    <source>
        <dbReference type="SAM" id="MobiDB-lite"/>
    </source>
</evidence>
<gene>
    <name evidence="2" type="ORF">CC80DRAFT_312463</name>
</gene>
<protein>
    <submittedName>
        <fullName evidence="2">Uncharacterized protein</fullName>
    </submittedName>
</protein>
<dbReference type="AlphaFoldDB" id="A0A6A5U7R7"/>
<dbReference type="EMBL" id="ML976984">
    <property type="protein sequence ID" value="KAF1959892.1"/>
    <property type="molecule type" value="Genomic_DNA"/>
</dbReference>
<sequence>MEQLAWIRRRCAYTPAHQCVNEDMRVMASHAISNGYRSLSIQHKGVCGGKFVGGCHVLSSALLVSSCQGEGRTPSQFPQRSNATCSTSNEQHSPTLVTSNQSSTPVYSACQPKIYY</sequence>
<proteinExistence type="predicted"/>